<name>A0A9P9AFJ6_9PEZI</name>
<organism evidence="3 4">
    <name type="scientific">Plectosphaerella plurivora</name>
    <dbReference type="NCBI Taxonomy" id="936078"/>
    <lineage>
        <taxon>Eukaryota</taxon>
        <taxon>Fungi</taxon>
        <taxon>Dikarya</taxon>
        <taxon>Ascomycota</taxon>
        <taxon>Pezizomycotina</taxon>
        <taxon>Sordariomycetes</taxon>
        <taxon>Hypocreomycetidae</taxon>
        <taxon>Glomerellales</taxon>
        <taxon>Plectosphaerellaceae</taxon>
        <taxon>Plectosphaerella</taxon>
    </lineage>
</organism>
<protein>
    <recommendedName>
        <fullName evidence="2">Amine oxidase domain-containing protein</fullName>
    </recommendedName>
</protein>
<keyword evidence="4" id="KW-1185">Reference proteome</keyword>
<dbReference type="InterPro" id="IPR050281">
    <property type="entry name" value="Flavin_monoamine_oxidase"/>
</dbReference>
<feature type="chain" id="PRO_5040114272" description="Amine oxidase domain-containing protein" evidence="1">
    <location>
        <begin position="20"/>
        <end position="690"/>
    </location>
</feature>
<dbReference type="Gene3D" id="1.20.1440.240">
    <property type="match status" value="1"/>
</dbReference>
<dbReference type="GO" id="GO:0001716">
    <property type="term" value="F:L-amino-acid oxidase activity"/>
    <property type="evidence" value="ECO:0007669"/>
    <property type="project" value="TreeGrafter"/>
</dbReference>
<comment type="caution">
    <text evidence="3">The sequence shown here is derived from an EMBL/GenBank/DDBJ whole genome shotgun (WGS) entry which is preliminary data.</text>
</comment>
<evidence type="ECO:0000313" key="4">
    <source>
        <dbReference type="Proteomes" id="UP000770015"/>
    </source>
</evidence>
<dbReference type="Gene3D" id="3.50.50.60">
    <property type="entry name" value="FAD/NAD(P)-binding domain"/>
    <property type="match status" value="1"/>
</dbReference>
<dbReference type="SUPFAM" id="SSF54373">
    <property type="entry name" value="FAD-linked reductases, C-terminal domain"/>
    <property type="match status" value="1"/>
</dbReference>
<dbReference type="GO" id="GO:0009063">
    <property type="term" value="P:amino acid catabolic process"/>
    <property type="evidence" value="ECO:0007669"/>
    <property type="project" value="TreeGrafter"/>
</dbReference>
<keyword evidence="1" id="KW-0732">Signal</keyword>
<dbReference type="Gene3D" id="3.90.660.10">
    <property type="match status" value="1"/>
</dbReference>
<dbReference type="PANTHER" id="PTHR10742">
    <property type="entry name" value="FLAVIN MONOAMINE OXIDASE"/>
    <property type="match status" value="1"/>
</dbReference>
<gene>
    <name evidence="3" type="ORF">F5X68DRAFT_162899</name>
</gene>
<dbReference type="EMBL" id="JAGSXJ010000001">
    <property type="protein sequence ID" value="KAH6697157.1"/>
    <property type="molecule type" value="Genomic_DNA"/>
</dbReference>
<proteinExistence type="predicted"/>
<dbReference type="Proteomes" id="UP000770015">
    <property type="component" value="Unassembled WGS sequence"/>
</dbReference>
<dbReference type="AlphaFoldDB" id="A0A9P9AFJ6"/>
<dbReference type="InterPro" id="IPR036188">
    <property type="entry name" value="FAD/NAD-bd_sf"/>
</dbReference>
<feature type="domain" description="Amine oxidase" evidence="2">
    <location>
        <begin position="185"/>
        <end position="662"/>
    </location>
</feature>
<dbReference type="InterPro" id="IPR002937">
    <property type="entry name" value="Amino_oxidase"/>
</dbReference>
<feature type="signal peptide" evidence="1">
    <location>
        <begin position="1"/>
        <end position="19"/>
    </location>
</feature>
<reference evidence="3" key="1">
    <citation type="journal article" date="2021" name="Nat. Commun.">
        <title>Genetic determinants of endophytism in the Arabidopsis root mycobiome.</title>
        <authorList>
            <person name="Mesny F."/>
            <person name="Miyauchi S."/>
            <person name="Thiergart T."/>
            <person name="Pickel B."/>
            <person name="Atanasova L."/>
            <person name="Karlsson M."/>
            <person name="Huettel B."/>
            <person name="Barry K.W."/>
            <person name="Haridas S."/>
            <person name="Chen C."/>
            <person name="Bauer D."/>
            <person name="Andreopoulos W."/>
            <person name="Pangilinan J."/>
            <person name="LaButti K."/>
            <person name="Riley R."/>
            <person name="Lipzen A."/>
            <person name="Clum A."/>
            <person name="Drula E."/>
            <person name="Henrissat B."/>
            <person name="Kohler A."/>
            <person name="Grigoriev I.V."/>
            <person name="Martin F.M."/>
            <person name="Hacquard S."/>
        </authorList>
    </citation>
    <scope>NUCLEOTIDE SEQUENCE</scope>
    <source>
        <strain evidence="3">MPI-SDFR-AT-0117</strain>
    </source>
</reference>
<sequence length="690" mass="76620">MRSTISLLPLLGSLSSAAASPLAQPALTFVSPSQFSPGSAQNVVVEYTGSVDGELTITYGPCDGEADVASASQRIGSTHVGAHPLAERHAEHEKRRPTKFVWLTPDNAAPGCLRAFVDDELVGQSEELGVARRMARRSEKKSFVDVAGTDSMWFDGVAYLQQKQPDEAFVASAKSKSFGILGGGISGLMSSLLLDSVGIHNWKILESSERVGGRIRTVYLNGTTPDEGQYHELGPMRFPYEITDAATNTTFPINDQRMVFQLADVLNELNAGNEEVQVKFWDWIQSNPNTPVDNPNRRADGTFLSRGEVAANPDFQVSAVYSNATAAAEAITALEDFKGLTPERIQMYATNIFAAYKQAKEDGAFDYSEVSYLRDIIGTDLNTTDEVTPNHIYWPMWEYETVYFLASKWLTIKGGLSRLPAAFEPLLDGRIRYNTKVNGIHYNACNQTVSVSWRPTGAEPFSTTDQVDRFDYVLNSVPLNLMKFWKLPAYSSLLKRSIDRTLFANACKVAVQFKTRFWEHLDIPILGGCTRITSPQLGQVCYPSWHLNATGPGTMLASYISDYEATVACAMPEAEHMAYIKRALAEVHGAEVVEENWTGNYARHCWEQDEHHAGAFTMQIFAQQHLYLPAFYQTEFNTVFIGEAATFTHTWIFSALESATRGTVQLLLDMGLVDEAKQITNTWMARWIDV</sequence>
<dbReference type="PANTHER" id="PTHR10742:SF382">
    <property type="entry name" value="AMINE OXIDASE DOMAIN-CONTAINING PROTEIN"/>
    <property type="match status" value="1"/>
</dbReference>
<evidence type="ECO:0000256" key="1">
    <source>
        <dbReference type="SAM" id="SignalP"/>
    </source>
</evidence>
<evidence type="ECO:0000313" key="3">
    <source>
        <dbReference type="EMBL" id="KAH6697157.1"/>
    </source>
</evidence>
<dbReference type="Pfam" id="PF01593">
    <property type="entry name" value="Amino_oxidase"/>
    <property type="match status" value="1"/>
</dbReference>
<evidence type="ECO:0000259" key="2">
    <source>
        <dbReference type="Pfam" id="PF01593"/>
    </source>
</evidence>
<dbReference type="SUPFAM" id="SSF51905">
    <property type="entry name" value="FAD/NAD(P)-binding domain"/>
    <property type="match status" value="1"/>
</dbReference>
<dbReference type="OrthoDB" id="7777654at2759"/>
<accession>A0A9P9AFJ6</accession>